<dbReference type="AlphaFoldDB" id="A0A4R4RWP0"/>
<evidence type="ECO:0000256" key="1">
    <source>
        <dbReference type="SAM" id="MobiDB-lite"/>
    </source>
</evidence>
<evidence type="ECO:0000313" key="3">
    <source>
        <dbReference type="EMBL" id="TDC54618.1"/>
    </source>
</evidence>
<feature type="signal peptide" evidence="2">
    <location>
        <begin position="1"/>
        <end position="29"/>
    </location>
</feature>
<evidence type="ECO:0000256" key="2">
    <source>
        <dbReference type="SAM" id="SignalP"/>
    </source>
</evidence>
<accession>A0A4R4RWP0</accession>
<dbReference type="Proteomes" id="UP000295621">
    <property type="component" value="Unassembled WGS sequence"/>
</dbReference>
<dbReference type="OrthoDB" id="3698271at2"/>
<keyword evidence="2" id="KW-0732">Signal</keyword>
<reference evidence="3 4" key="1">
    <citation type="submission" date="2019-02" db="EMBL/GenBank/DDBJ databases">
        <title>Draft genome sequences of novel Actinobacteria.</title>
        <authorList>
            <person name="Sahin N."/>
            <person name="Ay H."/>
            <person name="Saygin H."/>
        </authorList>
    </citation>
    <scope>NUCLEOTIDE SEQUENCE [LARGE SCALE GENOMIC DNA]</scope>
    <source>
        <strain evidence="3 4">KC603</strain>
    </source>
</reference>
<feature type="region of interest" description="Disordered" evidence="1">
    <location>
        <begin position="157"/>
        <end position="181"/>
    </location>
</feature>
<proteinExistence type="predicted"/>
<dbReference type="EMBL" id="SMKL01000003">
    <property type="protein sequence ID" value="TDC54618.1"/>
    <property type="molecule type" value="Genomic_DNA"/>
</dbReference>
<sequence length="229" mass="23556">MRLARPAALFAAAAFAAGTLLSASAPASAGGPTSVLLVSPSTGRTEALHASNAAYTTLMSQLVVEPVPAEGPGFEPGIGGDQVVVTWMVHDIQPWRVDRITFDDEGRPEWINTVQSMGAQLQFEDQGVWHRPTDVGVLHDLLADLGLVGRTGLQPVEESADAEAESADAAAPAAAPPGDGGAAGAALWALPALAAGGAAGVLGDRWLRRRRDGRDGGRWQLVDVPGSTT</sequence>
<comment type="caution">
    <text evidence="3">The sequence shown here is derived from an EMBL/GenBank/DDBJ whole genome shotgun (WGS) entry which is preliminary data.</text>
</comment>
<name>A0A4R4RWP0_9ACTN</name>
<protein>
    <submittedName>
        <fullName evidence="3">Uncharacterized protein</fullName>
    </submittedName>
</protein>
<keyword evidence="4" id="KW-1185">Reference proteome</keyword>
<gene>
    <name evidence="3" type="ORF">E1212_02425</name>
</gene>
<feature type="chain" id="PRO_5020300766" evidence="2">
    <location>
        <begin position="30"/>
        <end position="229"/>
    </location>
</feature>
<organism evidence="3 4">
    <name type="scientific">Jiangella ureilytica</name>
    <dbReference type="NCBI Taxonomy" id="2530374"/>
    <lineage>
        <taxon>Bacteria</taxon>
        <taxon>Bacillati</taxon>
        <taxon>Actinomycetota</taxon>
        <taxon>Actinomycetes</taxon>
        <taxon>Jiangellales</taxon>
        <taxon>Jiangellaceae</taxon>
        <taxon>Jiangella</taxon>
    </lineage>
</organism>
<dbReference type="RefSeq" id="WP_131978560.1">
    <property type="nucleotide sequence ID" value="NZ_SMKL01000003.1"/>
</dbReference>
<feature type="compositionally biased region" description="Low complexity" evidence="1">
    <location>
        <begin position="167"/>
        <end position="177"/>
    </location>
</feature>
<evidence type="ECO:0000313" key="4">
    <source>
        <dbReference type="Proteomes" id="UP000295621"/>
    </source>
</evidence>